<dbReference type="Proteomes" id="UP001057402">
    <property type="component" value="Chromosome 4"/>
</dbReference>
<organism evidence="1 2">
    <name type="scientific">Melastoma candidum</name>
    <dbReference type="NCBI Taxonomy" id="119954"/>
    <lineage>
        <taxon>Eukaryota</taxon>
        <taxon>Viridiplantae</taxon>
        <taxon>Streptophyta</taxon>
        <taxon>Embryophyta</taxon>
        <taxon>Tracheophyta</taxon>
        <taxon>Spermatophyta</taxon>
        <taxon>Magnoliopsida</taxon>
        <taxon>eudicotyledons</taxon>
        <taxon>Gunneridae</taxon>
        <taxon>Pentapetalae</taxon>
        <taxon>rosids</taxon>
        <taxon>malvids</taxon>
        <taxon>Myrtales</taxon>
        <taxon>Melastomataceae</taxon>
        <taxon>Melastomatoideae</taxon>
        <taxon>Melastomateae</taxon>
        <taxon>Melastoma</taxon>
    </lineage>
</organism>
<comment type="caution">
    <text evidence="1">The sequence shown here is derived from an EMBL/GenBank/DDBJ whole genome shotgun (WGS) entry which is preliminary data.</text>
</comment>
<proteinExistence type="predicted"/>
<protein>
    <submittedName>
        <fullName evidence="1">Uncharacterized protein</fullName>
    </submittedName>
</protein>
<evidence type="ECO:0000313" key="2">
    <source>
        <dbReference type="Proteomes" id="UP001057402"/>
    </source>
</evidence>
<gene>
    <name evidence="1" type="ORF">MLD38_010308</name>
</gene>
<dbReference type="EMBL" id="CM042883">
    <property type="protein sequence ID" value="KAI4372021.1"/>
    <property type="molecule type" value="Genomic_DNA"/>
</dbReference>
<accession>A0ACB9R2H8</accession>
<reference evidence="2" key="1">
    <citation type="journal article" date="2023" name="Front. Plant Sci.">
        <title>Chromosomal-level genome assembly of Melastoma candidum provides insights into trichome evolution.</title>
        <authorList>
            <person name="Zhong Y."/>
            <person name="Wu W."/>
            <person name="Sun C."/>
            <person name="Zou P."/>
            <person name="Liu Y."/>
            <person name="Dai S."/>
            <person name="Zhou R."/>
        </authorList>
    </citation>
    <scope>NUCLEOTIDE SEQUENCE [LARGE SCALE GENOMIC DNA]</scope>
</reference>
<sequence>MHVVSHLLSLAKEEGEEGDLRQGHRLVRSISNVSIKPHRRRLSTSPAKTNAPYGGGSPAKTNAPYGGGSPAKTNVPYSPAKTYAPYGGSPVKTNAPYGSSPAKTNAPFGGSPVKTNAPSGGSAANVAAPSGGSAANVAAPSGGPAVGFTVFDVTQFGAQTDEYTDNAMFFIRAWNAACKSGKPAKLLIPSGTFISSPVVFQGPCNNTVPMEVEIRGTIQASSDISSYVSDEWFGFELVDGLNVRGGTFDGQGESVWAMAGCVPSQPCQHLPISLKFSKSKNVYVEGVTSLNSMDFTLLC</sequence>
<name>A0ACB9R2H8_9MYRT</name>
<keyword evidence="2" id="KW-1185">Reference proteome</keyword>
<evidence type="ECO:0000313" key="1">
    <source>
        <dbReference type="EMBL" id="KAI4372021.1"/>
    </source>
</evidence>